<protein>
    <submittedName>
        <fullName evidence="1">Uncharacterized protein</fullName>
    </submittedName>
</protein>
<dbReference type="STRING" id="436010.A0A167WID2"/>
<reference evidence="1 2" key="1">
    <citation type="journal article" date="2016" name="Mol. Biol. Evol.">
        <title>Comparative Genomics of Early-Diverging Mushroom-Forming Fungi Provides Insights into the Origins of Lignocellulose Decay Capabilities.</title>
        <authorList>
            <person name="Nagy L.G."/>
            <person name="Riley R."/>
            <person name="Tritt A."/>
            <person name="Adam C."/>
            <person name="Daum C."/>
            <person name="Floudas D."/>
            <person name="Sun H."/>
            <person name="Yadav J.S."/>
            <person name="Pangilinan J."/>
            <person name="Larsson K.H."/>
            <person name="Matsuura K."/>
            <person name="Barry K."/>
            <person name="Labutti K."/>
            <person name="Kuo R."/>
            <person name="Ohm R.A."/>
            <person name="Bhattacharya S.S."/>
            <person name="Shirouzu T."/>
            <person name="Yoshinaga Y."/>
            <person name="Martin F.M."/>
            <person name="Grigoriev I.V."/>
            <person name="Hibbett D.S."/>
        </authorList>
    </citation>
    <scope>NUCLEOTIDE SEQUENCE [LARGE SCALE GENOMIC DNA]</scope>
    <source>
        <strain evidence="1 2">CBS 109695</strain>
    </source>
</reference>
<name>A0A167WID2_9AGAM</name>
<dbReference type="InterPro" id="IPR032675">
    <property type="entry name" value="LRR_dom_sf"/>
</dbReference>
<organism evidence="1 2">
    <name type="scientific">Athelia psychrophila</name>
    <dbReference type="NCBI Taxonomy" id="1759441"/>
    <lineage>
        <taxon>Eukaryota</taxon>
        <taxon>Fungi</taxon>
        <taxon>Dikarya</taxon>
        <taxon>Basidiomycota</taxon>
        <taxon>Agaricomycotina</taxon>
        <taxon>Agaricomycetes</taxon>
        <taxon>Agaricomycetidae</taxon>
        <taxon>Atheliales</taxon>
        <taxon>Atheliaceae</taxon>
        <taxon>Athelia</taxon>
    </lineage>
</organism>
<gene>
    <name evidence="1" type="ORF">FIBSPDRAFT_903002</name>
</gene>
<dbReference type="Proteomes" id="UP000076532">
    <property type="component" value="Unassembled WGS sequence"/>
</dbReference>
<dbReference type="SUPFAM" id="SSF52047">
    <property type="entry name" value="RNI-like"/>
    <property type="match status" value="1"/>
</dbReference>
<dbReference type="EMBL" id="KV417802">
    <property type="protein sequence ID" value="KZP06136.1"/>
    <property type="molecule type" value="Genomic_DNA"/>
</dbReference>
<dbReference type="Gene3D" id="3.80.10.10">
    <property type="entry name" value="Ribonuclease Inhibitor"/>
    <property type="match status" value="1"/>
</dbReference>
<evidence type="ECO:0000313" key="1">
    <source>
        <dbReference type="EMBL" id="KZP06136.1"/>
    </source>
</evidence>
<keyword evidence="2" id="KW-1185">Reference proteome</keyword>
<dbReference type="AlphaFoldDB" id="A0A167WID2"/>
<accession>A0A167WID2</accession>
<dbReference type="OrthoDB" id="2769405at2759"/>
<evidence type="ECO:0000313" key="2">
    <source>
        <dbReference type="Proteomes" id="UP000076532"/>
    </source>
</evidence>
<sequence>MSARFVRQINCQCSTDGNAVCGHSRVIACSLDTAYASLSTVKLKITDRFPLPLALGCQVIASGGGGIVGRERPLLRKFALILQGLAFFESITATSGIHSQRVMSESPPSNSHIHRCLAITEILSTITEELAADVDTNGLNTSWGTLANLASTCSLLSETSLNSLWKFQNSLLPVLLTMPSDLWDVNNGIIRLRRAIRPSDWSRFEVYARRIQYFSDEIGVPSPTVYLHRETLQALACAKPRAWPSLCSEVRILNWAMLHVDHSGTFRCMPFFMGEHTTKVVFNFQGLQMQDIGTFQSLLFDFPRIQSVTIPLGDDDDPLMTPDALLQFFTHGKSLQKITVNLSLPHDLIKVLAGAIHLRHAEFLFEEPFPSSLTSLGFQALQVLVLHCPSPMIVTSFLRTLSNPPLKALAVKFTERIMVPDLLKLFHVVRVNLSHKHLERVVITTLFEQSVPNRVPFRDEGAITPLVCFSNLTHIDLDFALRFRIGNKTVQDIARAWPRLQVLRLGGYGWQNGSQITPSGVLPLLCLPHLHTLSIAIDASSIDCDIETVSPNPDVANNNLEMWDLQDSPLVDYGSMAALLSAFIPRINRLMYWQETVVRSTGVSSADAKRNRKRWEKVESLIQIFAKVRRQSEKKATVVALNLRIRLVSHVAYTLQTIMVVRSCDNIISHLGDWPESLKGAAETLIGR</sequence>
<proteinExistence type="predicted"/>